<keyword evidence="4" id="KW-1185">Reference proteome</keyword>
<reference evidence="3" key="1">
    <citation type="submission" date="2022-01" db="EMBL/GenBank/DDBJ databases">
        <title>Microbacterium eymi and Microbacterium rhizovicinus sp. nov., isolated from the rhizospheric soil of Elymus tsukushiensis, a plant native to the Dokdo Islands, Republic of Korea.</title>
        <authorList>
            <person name="Hwang Y.J."/>
        </authorList>
    </citation>
    <scope>NUCLEOTIDE SEQUENCE</scope>
    <source>
        <strain evidence="3">KUDC0405</strain>
    </source>
</reference>
<dbReference type="SUPFAM" id="SSF142433">
    <property type="entry name" value="CinA-like"/>
    <property type="match status" value="1"/>
</dbReference>
<name>A0ABY5NIV3_9MICO</name>
<proteinExistence type="predicted"/>
<gene>
    <name evidence="3" type="ORF">L2X98_33010</name>
</gene>
<dbReference type="Proteomes" id="UP001054811">
    <property type="component" value="Chromosome"/>
</dbReference>
<dbReference type="Gene3D" id="3.90.950.20">
    <property type="entry name" value="CinA-like"/>
    <property type="match status" value="1"/>
</dbReference>
<organism evidence="3 4">
    <name type="scientific">Microbacterium elymi</name>
    <dbReference type="NCBI Taxonomy" id="2909587"/>
    <lineage>
        <taxon>Bacteria</taxon>
        <taxon>Bacillati</taxon>
        <taxon>Actinomycetota</taxon>
        <taxon>Actinomycetes</taxon>
        <taxon>Micrococcales</taxon>
        <taxon>Microbacteriaceae</taxon>
        <taxon>Microbacterium</taxon>
    </lineage>
</organism>
<accession>A0ABY5NIV3</accession>
<feature type="compositionally biased region" description="Basic and acidic residues" evidence="1">
    <location>
        <begin position="11"/>
        <end position="24"/>
    </location>
</feature>
<feature type="domain" description="CinA C-terminal" evidence="2">
    <location>
        <begin position="28"/>
        <end position="179"/>
    </location>
</feature>
<feature type="region of interest" description="Disordered" evidence="1">
    <location>
        <begin position="1"/>
        <end position="24"/>
    </location>
</feature>
<dbReference type="RefSeq" id="WP_259611642.1">
    <property type="nucleotide sequence ID" value="NZ_CP091139.2"/>
</dbReference>
<evidence type="ECO:0000259" key="2">
    <source>
        <dbReference type="Pfam" id="PF02464"/>
    </source>
</evidence>
<dbReference type="EMBL" id="CP091139">
    <property type="protein sequence ID" value="UUT35095.1"/>
    <property type="molecule type" value="Genomic_DNA"/>
</dbReference>
<evidence type="ECO:0000313" key="3">
    <source>
        <dbReference type="EMBL" id="UUT35095.1"/>
    </source>
</evidence>
<evidence type="ECO:0000256" key="1">
    <source>
        <dbReference type="SAM" id="MobiDB-lite"/>
    </source>
</evidence>
<sequence length="181" mass="18369">MIGTPDGEPVQETREVAPDGREPLPEARELLNRLAARGWTIGVAESLTGGLLTASIVDVPGASTRLRGAVVAYATDLKHAILGVDAGLLAVHGPVHPDVARQMAVGVRGVTGQDGVPADVGVSTTGVAGPSASDGHPPGTVFIGVATPAGTSVVSLLLEGDRDAIRRETVRRALRAVVEAV</sequence>
<dbReference type="NCBIfam" id="TIGR00199">
    <property type="entry name" value="PncC_domain"/>
    <property type="match status" value="1"/>
</dbReference>
<dbReference type="Pfam" id="PF02464">
    <property type="entry name" value="CinA"/>
    <property type="match status" value="1"/>
</dbReference>
<evidence type="ECO:0000313" key="4">
    <source>
        <dbReference type="Proteomes" id="UP001054811"/>
    </source>
</evidence>
<protein>
    <submittedName>
        <fullName evidence="3">CinA family protein</fullName>
    </submittedName>
</protein>
<dbReference type="InterPro" id="IPR036653">
    <property type="entry name" value="CinA-like_C"/>
</dbReference>
<dbReference type="InterPro" id="IPR008136">
    <property type="entry name" value="CinA_C"/>
</dbReference>